<name>A0A179V494_BLAGS</name>
<protein>
    <submittedName>
        <fullName evidence="2">Uncharacterized protein</fullName>
    </submittedName>
</protein>
<feature type="transmembrane region" description="Helical" evidence="1">
    <location>
        <begin position="71"/>
        <end position="91"/>
    </location>
</feature>
<dbReference type="EMBL" id="GG657486">
    <property type="protein sequence ID" value="OAT14247.1"/>
    <property type="molecule type" value="Genomic_DNA"/>
</dbReference>
<dbReference type="VEuPathDB" id="FungiDB:BDBG_17986"/>
<dbReference type="AlphaFoldDB" id="A0A179V494"/>
<dbReference type="GeneID" id="42529495"/>
<accession>A0A179V494</accession>
<evidence type="ECO:0000256" key="1">
    <source>
        <dbReference type="SAM" id="Phobius"/>
    </source>
</evidence>
<feature type="transmembrane region" description="Helical" evidence="1">
    <location>
        <begin position="32"/>
        <end position="51"/>
    </location>
</feature>
<feature type="non-terminal residue" evidence="2">
    <location>
        <position position="1"/>
    </location>
</feature>
<keyword evidence="1" id="KW-1133">Transmembrane helix</keyword>
<dbReference type="Proteomes" id="UP000002038">
    <property type="component" value="Unassembled WGS sequence"/>
</dbReference>
<keyword evidence="1" id="KW-0812">Transmembrane</keyword>
<sequence>SLYIDRFISADDYDLNIKLLIKNLRDIIMKKLSVLYVIESFISLSVFSVSFSATSSQSSTPVSVSDSLTSAISALTTSTLSASAVSAFIIGSPHFKKILYRLDKLYFS</sequence>
<reference evidence="3" key="1">
    <citation type="journal article" date="2015" name="PLoS Genet.">
        <title>The dynamic genome and transcriptome of the human fungal pathogen Blastomyces and close relative Emmonsia.</title>
        <authorList>
            <person name="Munoz J.F."/>
            <person name="Gauthier G.M."/>
            <person name="Desjardins C.A."/>
            <person name="Gallo J.E."/>
            <person name="Holder J."/>
            <person name="Sullivan T.D."/>
            <person name="Marty A.J."/>
            <person name="Carmen J.C."/>
            <person name="Chen Z."/>
            <person name="Ding L."/>
            <person name="Gujja S."/>
            <person name="Magrini V."/>
            <person name="Misas E."/>
            <person name="Mitreva M."/>
            <person name="Priest M."/>
            <person name="Saif S."/>
            <person name="Whiston E.A."/>
            <person name="Young S."/>
            <person name="Zeng Q."/>
            <person name="Goldman W.E."/>
            <person name="Mardis E.R."/>
            <person name="Taylor J.W."/>
            <person name="McEwen J.G."/>
            <person name="Clay O.K."/>
            <person name="Klein B.S."/>
            <person name="Cuomo C.A."/>
        </authorList>
    </citation>
    <scope>NUCLEOTIDE SEQUENCE [LARGE SCALE GENOMIC DNA]</scope>
    <source>
        <strain evidence="3">SLH14081</strain>
    </source>
</reference>
<organism evidence="2 3">
    <name type="scientific">Blastomyces gilchristii (strain SLH14081)</name>
    <name type="common">Blastomyces dermatitidis</name>
    <dbReference type="NCBI Taxonomy" id="559298"/>
    <lineage>
        <taxon>Eukaryota</taxon>
        <taxon>Fungi</taxon>
        <taxon>Dikarya</taxon>
        <taxon>Ascomycota</taxon>
        <taxon>Pezizomycotina</taxon>
        <taxon>Eurotiomycetes</taxon>
        <taxon>Eurotiomycetidae</taxon>
        <taxon>Onygenales</taxon>
        <taxon>Ajellomycetaceae</taxon>
        <taxon>Blastomyces</taxon>
    </lineage>
</organism>
<feature type="non-terminal residue" evidence="2">
    <location>
        <position position="108"/>
    </location>
</feature>
<evidence type="ECO:0000313" key="2">
    <source>
        <dbReference type="EMBL" id="OAT14247.1"/>
    </source>
</evidence>
<evidence type="ECO:0000313" key="3">
    <source>
        <dbReference type="Proteomes" id="UP000002038"/>
    </source>
</evidence>
<gene>
    <name evidence="2" type="ORF">BDBG_17986</name>
</gene>
<keyword evidence="3" id="KW-1185">Reference proteome</keyword>
<keyword evidence="1" id="KW-0472">Membrane</keyword>
<dbReference type="RefSeq" id="XP_031581340.1">
    <property type="nucleotide sequence ID" value="XM_031725593.1"/>
</dbReference>
<proteinExistence type="predicted"/>
<dbReference type="KEGG" id="bgh:BDBG_17986"/>